<evidence type="ECO:0000313" key="2">
    <source>
        <dbReference type="EMBL" id="SPH21967.1"/>
    </source>
</evidence>
<organism evidence="2 3">
    <name type="scientific">Ascidiaceihabitans donghaensis</name>
    <dbReference type="NCBI Taxonomy" id="1510460"/>
    <lineage>
        <taxon>Bacteria</taxon>
        <taxon>Pseudomonadati</taxon>
        <taxon>Pseudomonadota</taxon>
        <taxon>Alphaproteobacteria</taxon>
        <taxon>Rhodobacterales</taxon>
        <taxon>Paracoccaceae</taxon>
        <taxon>Ascidiaceihabitans</taxon>
    </lineage>
</organism>
<sequence length="98" mass="11141">MADQNTPPVFLDRRSYRKRRMMDAIRLTPVLGALLWMVPLLWAEGPQGALDGETVQTTLSSAIKYVFWVWLGLIVLSAALWRMTRDDVARIHAPDTDS</sequence>
<protein>
    <submittedName>
        <fullName evidence="2">Uncharacterized protein</fullName>
    </submittedName>
</protein>
<keyword evidence="1" id="KW-0472">Membrane</keyword>
<feature type="transmembrane region" description="Helical" evidence="1">
    <location>
        <begin position="62"/>
        <end position="81"/>
    </location>
</feature>
<keyword evidence="3" id="KW-1185">Reference proteome</keyword>
<dbReference type="Proteomes" id="UP000244880">
    <property type="component" value="Unassembled WGS sequence"/>
</dbReference>
<gene>
    <name evidence="2" type="ORF">ASD8599_02714</name>
</gene>
<dbReference type="AlphaFoldDB" id="A0A2R8BFV2"/>
<dbReference type="EMBL" id="OMOR01000001">
    <property type="protein sequence ID" value="SPH21967.1"/>
    <property type="molecule type" value="Genomic_DNA"/>
</dbReference>
<dbReference type="RefSeq" id="WP_108828977.1">
    <property type="nucleotide sequence ID" value="NZ_OMOR01000001.1"/>
</dbReference>
<keyword evidence="1" id="KW-0812">Transmembrane</keyword>
<feature type="transmembrane region" description="Helical" evidence="1">
    <location>
        <begin position="24"/>
        <end position="42"/>
    </location>
</feature>
<evidence type="ECO:0000313" key="3">
    <source>
        <dbReference type="Proteomes" id="UP000244880"/>
    </source>
</evidence>
<name>A0A2R8BFV2_9RHOB</name>
<accession>A0A2R8BFV2</accession>
<keyword evidence="1" id="KW-1133">Transmembrane helix</keyword>
<reference evidence="2 3" key="1">
    <citation type="submission" date="2018-03" db="EMBL/GenBank/DDBJ databases">
        <authorList>
            <person name="Keele B.F."/>
        </authorList>
    </citation>
    <scope>NUCLEOTIDE SEQUENCE [LARGE SCALE GENOMIC DNA]</scope>
    <source>
        <strain evidence="2 3">CECT 8599</strain>
    </source>
</reference>
<dbReference type="OrthoDB" id="7871801at2"/>
<proteinExistence type="predicted"/>
<evidence type="ECO:0000256" key="1">
    <source>
        <dbReference type="SAM" id="Phobius"/>
    </source>
</evidence>